<dbReference type="GO" id="GO:0035497">
    <property type="term" value="F:cAMP response element binding"/>
    <property type="evidence" value="ECO:0007669"/>
    <property type="project" value="TreeGrafter"/>
</dbReference>
<evidence type="ECO:0000256" key="4">
    <source>
        <dbReference type="ARBA" id="ARBA00023163"/>
    </source>
</evidence>
<dbReference type="Proteomes" id="UP000075883">
    <property type="component" value="Unassembled WGS sequence"/>
</dbReference>
<dbReference type="EnsemblMetazoa" id="ACUA020783-RA">
    <property type="protein sequence ID" value="ACUA020783-PA"/>
    <property type="gene ID" value="ACUA020783"/>
</dbReference>
<dbReference type="STRING" id="139723.A0A182MKX6"/>
<keyword evidence="2" id="KW-0805">Transcription regulation</keyword>
<protein>
    <submittedName>
        <fullName evidence="6">Uncharacterized protein</fullName>
    </submittedName>
</protein>
<evidence type="ECO:0000313" key="7">
    <source>
        <dbReference type="Proteomes" id="UP000075883"/>
    </source>
</evidence>
<reference evidence="7" key="1">
    <citation type="submission" date="2013-09" db="EMBL/GenBank/DDBJ databases">
        <title>The Genome Sequence of Anopheles culicifacies species A.</title>
        <authorList>
            <consortium name="The Broad Institute Genomics Platform"/>
            <person name="Neafsey D.E."/>
            <person name="Besansky N."/>
            <person name="Howell P."/>
            <person name="Walton C."/>
            <person name="Young S.K."/>
            <person name="Zeng Q."/>
            <person name="Gargeya S."/>
            <person name="Fitzgerald M."/>
            <person name="Haas B."/>
            <person name="Abouelleil A."/>
            <person name="Allen A.W."/>
            <person name="Alvarado L."/>
            <person name="Arachchi H.M."/>
            <person name="Berlin A.M."/>
            <person name="Chapman S.B."/>
            <person name="Gainer-Dewar J."/>
            <person name="Goldberg J."/>
            <person name="Griggs A."/>
            <person name="Gujja S."/>
            <person name="Hansen M."/>
            <person name="Howarth C."/>
            <person name="Imamovic A."/>
            <person name="Ireland A."/>
            <person name="Larimer J."/>
            <person name="McCowan C."/>
            <person name="Murphy C."/>
            <person name="Pearson M."/>
            <person name="Poon T.W."/>
            <person name="Priest M."/>
            <person name="Roberts A."/>
            <person name="Saif S."/>
            <person name="Shea T."/>
            <person name="Sisk P."/>
            <person name="Sykes S."/>
            <person name="Wortman J."/>
            <person name="Nusbaum C."/>
            <person name="Birren B."/>
        </authorList>
    </citation>
    <scope>NUCLEOTIDE SEQUENCE [LARGE SCALE GENOMIC DNA]</scope>
    <source>
        <strain evidence="7">A-37</strain>
    </source>
</reference>
<evidence type="ECO:0000313" key="6">
    <source>
        <dbReference type="EnsemblMetazoa" id="ACUA020783-PA"/>
    </source>
</evidence>
<dbReference type="EMBL" id="AXCM01005875">
    <property type="status" value="NOT_ANNOTATED_CDS"/>
    <property type="molecule type" value="Genomic_DNA"/>
</dbReference>
<dbReference type="PANTHER" id="PTHR46004:SF3">
    <property type="entry name" value="CYCLIC AMP RESPONSE ELEMENT-BINDING PROTEIN A"/>
    <property type="match status" value="1"/>
</dbReference>
<evidence type="ECO:0000256" key="2">
    <source>
        <dbReference type="ARBA" id="ARBA00023015"/>
    </source>
</evidence>
<sequence>MVASLYSWECDWECGRECNLQDTLKMSNYPDIQDWMDPHSKLPPVILNDKLMTDAIIGTCMPIKTEHSYSLNSDGDSLPDTIPDSPHSLQNKMDASEVVPFLLRAANNAPCSDIKLAGFLLPLLPVAVAPDYLTGLSLV</sequence>
<dbReference type="PANTHER" id="PTHR46004">
    <property type="entry name" value="CYCLIC AMP RESPONSE ELEMENT-BINDING PROTEIN A"/>
    <property type="match status" value="1"/>
</dbReference>
<comment type="subcellular location">
    <subcellularLocation>
        <location evidence="1">Nucleus</location>
    </subcellularLocation>
</comment>
<name>A0A182MKX6_9DIPT</name>
<dbReference type="GO" id="GO:0000981">
    <property type="term" value="F:DNA-binding transcription factor activity, RNA polymerase II-specific"/>
    <property type="evidence" value="ECO:0007669"/>
    <property type="project" value="TreeGrafter"/>
</dbReference>
<organism evidence="6 7">
    <name type="scientific">Anopheles culicifacies</name>
    <dbReference type="NCBI Taxonomy" id="139723"/>
    <lineage>
        <taxon>Eukaryota</taxon>
        <taxon>Metazoa</taxon>
        <taxon>Ecdysozoa</taxon>
        <taxon>Arthropoda</taxon>
        <taxon>Hexapoda</taxon>
        <taxon>Insecta</taxon>
        <taxon>Pterygota</taxon>
        <taxon>Neoptera</taxon>
        <taxon>Endopterygota</taxon>
        <taxon>Diptera</taxon>
        <taxon>Nematocera</taxon>
        <taxon>Culicoidea</taxon>
        <taxon>Culicidae</taxon>
        <taxon>Anophelinae</taxon>
        <taxon>Anopheles</taxon>
        <taxon>culicifacies species complex</taxon>
    </lineage>
</organism>
<reference evidence="6" key="2">
    <citation type="submission" date="2020-05" db="UniProtKB">
        <authorList>
            <consortium name="EnsemblMetazoa"/>
        </authorList>
    </citation>
    <scope>IDENTIFICATION</scope>
    <source>
        <strain evidence="6">A-37</strain>
    </source>
</reference>
<keyword evidence="5" id="KW-0539">Nucleus</keyword>
<dbReference type="VEuPathDB" id="VectorBase:ACUA020783"/>
<keyword evidence="7" id="KW-1185">Reference proteome</keyword>
<keyword evidence="3" id="KW-0238">DNA-binding</keyword>
<evidence type="ECO:0000256" key="3">
    <source>
        <dbReference type="ARBA" id="ARBA00023125"/>
    </source>
</evidence>
<evidence type="ECO:0000256" key="5">
    <source>
        <dbReference type="ARBA" id="ARBA00023242"/>
    </source>
</evidence>
<evidence type="ECO:0000256" key="1">
    <source>
        <dbReference type="ARBA" id="ARBA00004123"/>
    </source>
</evidence>
<dbReference type="AlphaFoldDB" id="A0A182MKX6"/>
<accession>A0A182MKX6</accession>
<dbReference type="GO" id="GO:0005634">
    <property type="term" value="C:nucleus"/>
    <property type="evidence" value="ECO:0007669"/>
    <property type="project" value="UniProtKB-SubCell"/>
</dbReference>
<keyword evidence="4" id="KW-0804">Transcription</keyword>
<proteinExistence type="predicted"/>